<dbReference type="GeneID" id="19461145"/>
<feature type="compositionally biased region" description="Acidic residues" evidence="4">
    <location>
        <begin position="768"/>
        <end position="793"/>
    </location>
</feature>
<dbReference type="HOGENOM" id="CLU_005212_1_0_1"/>
<evidence type="ECO:0008006" key="7">
    <source>
        <dbReference type="Google" id="ProtNLM"/>
    </source>
</evidence>
<dbReference type="InterPro" id="IPR016024">
    <property type="entry name" value="ARM-type_fold"/>
</dbReference>
<organism evidence="5 6">
    <name type="scientific">Glarea lozoyensis (strain ATCC 20868 / MF5171)</name>
    <dbReference type="NCBI Taxonomy" id="1116229"/>
    <lineage>
        <taxon>Eukaryota</taxon>
        <taxon>Fungi</taxon>
        <taxon>Dikarya</taxon>
        <taxon>Ascomycota</taxon>
        <taxon>Pezizomycotina</taxon>
        <taxon>Leotiomycetes</taxon>
        <taxon>Helotiales</taxon>
        <taxon>Helotiaceae</taxon>
        <taxon>Glarea</taxon>
    </lineage>
</organism>
<evidence type="ECO:0000256" key="1">
    <source>
        <dbReference type="ARBA" id="ARBA00004123"/>
    </source>
</evidence>
<dbReference type="GO" id="GO:0006355">
    <property type="term" value="P:regulation of DNA-templated transcription"/>
    <property type="evidence" value="ECO:0007669"/>
    <property type="project" value="InterPro"/>
</dbReference>
<feature type="compositionally biased region" description="Acidic residues" evidence="4">
    <location>
        <begin position="728"/>
        <end position="759"/>
    </location>
</feature>
<dbReference type="STRING" id="1116229.S3CK95"/>
<dbReference type="Proteomes" id="UP000016922">
    <property type="component" value="Unassembled WGS sequence"/>
</dbReference>
<comment type="similarity">
    <text evidence="2">Belongs to the MYBBP1A family.</text>
</comment>
<dbReference type="Pfam" id="PF04931">
    <property type="entry name" value="DNA_pol_phi"/>
    <property type="match status" value="1"/>
</dbReference>
<evidence type="ECO:0000313" key="5">
    <source>
        <dbReference type="EMBL" id="EPE26175.1"/>
    </source>
</evidence>
<dbReference type="KEGG" id="glz:GLAREA_02087"/>
<gene>
    <name evidence="5" type="ORF">GLAREA_02087</name>
</gene>
<reference evidence="5 6" key="1">
    <citation type="journal article" date="2013" name="BMC Genomics">
        <title>Genomics-driven discovery of the pneumocandin biosynthetic gene cluster in the fungus Glarea lozoyensis.</title>
        <authorList>
            <person name="Chen L."/>
            <person name="Yue Q."/>
            <person name="Zhang X."/>
            <person name="Xiang M."/>
            <person name="Wang C."/>
            <person name="Li S."/>
            <person name="Che Y."/>
            <person name="Ortiz-Lopez F.J."/>
            <person name="Bills G.F."/>
            <person name="Liu X."/>
            <person name="An Z."/>
        </authorList>
    </citation>
    <scope>NUCLEOTIDE SEQUENCE [LARGE SCALE GENOMIC DNA]</scope>
    <source>
        <strain evidence="6">ATCC 20868 / MF5171</strain>
    </source>
</reference>
<evidence type="ECO:0000256" key="2">
    <source>
        <dbReference type="ARBA" id="ARBA00006809"/>
    </source>
</evidence>
<protein>
    <recommendedName>
        <fullName evidence="7">DNA polymerase V</fullName>
    </recommendedName>
</protein>
<dbReference type="OMA" id="VWKHDDP"/>
<dbReference type="AlphaFoldDB" id="S3CK95"/>
<dbReference type="PANTHER" id="PTHR13213:SF2">
    <property type="entry name" value="MYB-BINDING PROTEIN 1A"/>
    <property type="match status" value="1"/>
</dbReference>
<dbReference type="GO" id="GO:0005730">
    <property type="term" value="C:nucleolus"/>
    <property type="evidence" value="ECO:0007669"/>
    <property type="project" value="InterPro"/>
</dbReference>
<feature type="region of interest" description="Disordered" evidence="4">
    <location>
        <begin position="721"/>
        <end position="795"/>
    </location>
</feature>
<feature type="region of interest" description="Disordered" evidence="4">
    <location>
        <begin position="1"/>
        <end position="44"/>
    </location>
</feature>
<dbReference type="PANTHER" id="PTHR13213">
    <property type="entry name" value="MYB-BINDING PROTEIN 1A FAMILY MEMBER"/>
    <property type="match status" value="1"/>
</dbReference>
<dbReference type="OrthoDB" id="342531at2759"/>
<keyword evidence="3" id="KW-0539">Nucleus</keyword>
<dbReference type="RefSeq" id="XP_008087494.1">
    <property type="nucleotide sequence ID" value="XM_008089303.1"/>
</dbReference>
<proteinExistence type="inferred from homology"/>
<dbReference type="SUPFAM" id="SSF48371">
    <property type="entry name" value="ARM repeat"/>
    <property type="match status" value="1"/>
</dbReference>
<evidence type="ECO:0000256" key="3">
    <source>
        <dbReference type="ARBA" id="ARBA00023242"/>
    </source>
</evidence>
<sequence length="1012" mass="113515">MGSKRKRKAQEAVAATPAAKRQQKNKSNGTAQTPKPTIPLDVGPFLLEPRGTDLQKEVELYNILKSEDVSDRLAAANAIISGLLGGEGVEESTLQRHLERRLFRGLASGVKAARLGYSIVLAELLSQLFGKKNLSEEKYPGLTFDTVLEFLIAKTKPEGDLNGQEFKDHFLGLLFGLQSFVRAKILFENDARWFAILDKLFELQEKKSWIREECGWVIVEAFEQMNQDQAQRTLKKLNEIGLAASPEGVGIWLAARNRFPDMKFPSKPWGHSGNPLEHLKTLAKALKESEGKDKGDQEAKQAKQTGNWNPKLHFVWSLVLEQFAERSRSSEDSGVADFENFWKVAVDENLFSKDASRERKFWGLLLFQKMFQDPQKYEKLLPAIFSRNLVRCLINHVSEEDRFLNKSAEKSLNVLIQAVESNPTLLATVLPRLISENGTYNFDRLTKTKTIEKLLGFVDENNAKSIVKILVKPTLSVKIDGSRTSTEAQKEAETRRQLLADYLLVIVRKIDARDESLDLTWVNNTVVSFVANVAYSEDERFEPKLSEKTRTLFRSRLLSIFTHFLTDLNGGLIPCTLATSLKPDAVDMEEEVSKAKDSAISVINKLLKKSHKLSAEKAAPYKALALLYSLVIFQLYDGESDAISTLEELKLCYDKLIRHKDTEEEDVDASGVLVELLLSFISKPSALLRKVSQHVFSAFMTDMTAEGLKLITDVLESSENLRGQQEMFDQEVDGDIPEEEDSDVEMDSDVEVVDMNGEEGELHTNLDEAQDESDDEDEDDDAESENADDQDDDEAKKLDDALAKALGTHALDPAAEESDSDADMTDSEMMELDSKLVEIFSQRRKAPNKKQEQKDAKETIVNFKSRILDLLDIYVKKQAANPLAFGLLLPLLQLIRTTKTKNLADKARDIITAFSKAAKKTTPTSVDVSAQIKLLKAIHLEASKDPSHGFARAASTSSLLVASNVYKADKENFKKIGKVYLESMTSWDGGEVDMQAVIFTDWVNWVQSHRSI</sequence>
<name>S3CK95_GLAL2</name>
<evidence type="ECO:0000256" key="4">
    <source>
        <dbReference type="SAM" id="MobiDB-lite"/>
    </source>
</evidence>
<dbReference type="EMBL" id="KE145371">
    <property type="protein sequence ID" value="EPE26175.1"/>
    <property type="molecule type" value="Genomic_DNA"/>
</dbReference>
<dbReference type="GO" id="GO:0000182">
    <property type="term" value="F:rDNA binding"/>
    <property type="evidence" value="ECO:0007669"/>
    <property type="project" value="TreeGrafter"/>
</dbReference>
<accession>S3CK95</accession>
<dbReference type="eggNOG" id="KOG1926">
    <property type="taxonomic scope" value="Eukaryota"/>
</dbReference>
<keyword evidence="6" id="KW-1185">Reference proteome</keyword>
<comment type="subcellular location">
    <subcellularLocation>
        <location evidence="1">Nucleus</location>
    </subcellularLocation>
</comment>
<dbReference type="InterPro" id="IPR007015">
    <property type="entry name" value="DNA_pol_V/MYBBP1A"/>
</dbReference>
<evidence type="ECO:0000313" key="6">
    <source>
        <dbReference type="Proteomes" id="UP000016922"/>
    </source>
</evidence>
<feature type="compositionally biased region" description="Polar residues" evidence="4">
    <location>
        <begin position="25"/>
        <end position="35"/>
    </location>
</feature>